<dbReference type="GO" id="GO:0005975">
    <property type="term" value="P:carbohydrate metabolic process"/>
    <property type="evidence" value="ECO:0007669"/>
    <property type="project" value="InterPro"/>
</dbReference>
<evidence type="ECO:0000313" key="2">
    <source>
        <dbReference type="EMBL" id="SHK82298.1"/>
    </source>
</evidence>
<dbReference type="Proteomes" id="UP000184191">
    <property type="component" value="Unassembled WGS sequence"/>
</dbReference>
<protein>
    <submittedName>
        <fullName evidence="2">Uncharacterized conserved protein YibQ, putative polysaccharide deacetylase 2 family</fullName>
    </submittedName>
</protein>
<evidence type="ECO:0000313" key="3">
    <source>
        <dbReference type="Proteomes" id="UP000184191"/>
    </source>
</evidence>
<dbReference type="STRING" id="1054996.SAMN05444414_101387"/>
<feature type="compositionally biased region" description="Polar residues" evidence="1">
    <location>
        <begin position="238"/>
        <end position="250"/>
    </location>
</feature>
<dbReference type="SUPFAM" id="SSF88713">
    <property type="entry name" value="Glycoside hydrolase/deacetylase"/>
    <property type="match status" value="1"/>
</dbReference>
<feature type="region of interest" description="Disordered" evidence="1">
    <location>
        <begin position="263"/>
        <end position="285"/>
    </location>
</feature>
<name>A0A1M6VLE5_9RHOB</name>
<sequence length="510" mass="51375">MIAGTMVSTLVLGTASVLIDVPGASAPEAASVDVPAGSEFDLNRDDTKADIPEPEASPEAGNAPQVAAPVPDDLSSLSGVDTTPASPPVTGGAEGLGQAPTTGDSGAGVSVDTDSPVLPTPLAAAPEAPFDEQNLSISTDPAQPAPPDPGEDSAGLGAAIEDVPGDAAPEVATPDPAEQMPKTQTQTQTASETADAAAPEEPAQDVTPMAEATPEPIVDAAPQAADQVPEEPAKTLSAAGTITNRAEGVTTNRLPTIADAPEADASAEDAEAEEPATAEAEPSQAAPGALVANAVAFENPEAKPLMAIVLLDDGTSPIGLEALQSFPYPLSFAVDANWSGAAEAAARYKAAGFEVLALADLPEGASAVDAEVAMQAYLEAVPQAVAVMEGTGTGLQSDRAATEQLAPILLESGHGLVMHPKGLNTAQKLMAREGVPSASVFRDFDANGQNANVIRRFLDQAAFKAGQQDEGVIMLGRLRADTISALLLWGLQDRATSVALAPVSAVLLAR</sequence>
<gene>
    <name evidence="2" type="ORF">SAMN05444414_101387</name>
</gene>
<dbReference type="AlphaFoldDB" id="A0A1M6VLE5"/>
<dbReference type="OrthoDB" id="7658418at2"/>
<feature type="region of interest" description="Disordered" evidence="1">
    <location>
        <begin position="28"/>
        <end position="250"/>
    </location>
</feature>
<feature type="compositionally biased region" description="Low complexity" evidence="1">
    <location>
        <begin position="183"/>
        <end position="205"/>
    </location>
</feature>
<organism evidence="2 3">
    <name type="scientific">Roseovarius marisflavi</name>
    <dbReference type="NCBI Taxonomy" id="1054996"/>
    <lineage>
        <taxon>Bacteria</taxon>
        <taxon>Pseudomonadati</taxon>
        <taxon>Pseudomonadota</taxon>
        <taxon>Alphaproteobacteria</taxon>
        <taxon>Rhodobacterales</taxon>
        <taxon>Roseobacteraceae</taxon>
        <taxon>Roseovarius</taxon>
    </lineage>
</organism>
<dbReference type="RefSeq" id="WP_073194325.1">
    <property type="nucleotide sequence ID" value="NZ_FRBN01000001.1"/>
</dbReference>
<accession>A0A1M6VLE5</accession>
<dbReference type="InterPro" id="IPR006837">
    <property type="entry name" value="Divergent_DAC"/>
</dbReference>
<keyword evidence="3" id="KW-1185">Reference proteome</keyword>
<evidence type="ECO:0000256" key="1">
    <source>
        <dbReference type="SAM" id="MobiDB-lite"/>
    </source>
</evidence>
<feature type="compositionally biased region" description="Acidic residues" evidence="1">
    <location>
        <begin position="263"/>
        <end position="276"/>
    </location>
</feature>
<dbReference type="Pfam" id="PF04748">
    <property type="entry name" value="Polysacc_deac_2"/>
    <property type="match status" value="1"/>
</dbReference>
<dbReference type="EMBL" id="FRBN01000001">
    <property type="protein sequence ID" value="SHK82298.1"/>
    <property type="molecule type" value="Genomic_DNA"/>
</dbReference>
<proteinExistence type="predicted"/>
<reference evidence="3" key="1">
    <citation type="submission" date="2016-11" db="EMBL/GenBank/DDBJ databases">
        <authorList>
            <person name="Varghese N."/>
            <person name="Submissions S."/>
        </authorList>
    </citation>
    <scope>NUCLEOTIDE SEQUENCE [LARGE SCALE GENOMIC DNA]</scope>
    <source>
        <strain evidence="3">DSM 29327</strain>
    </source>
</reference>
<dbReference type="Gene3D" id="3.20.20.370">
    <property type="entry name" value="Glycoside hydrolase/deacetylase"/>
    <property type="match status" value="1"/>
</dbReference>
<dbReference type="InterPro" id="IPR011330">
    <property type="entry name" value="Glyco_hydro/deAcase_b/a-brl"/>
</dbReference>
<feature type="compositionally biased region" description="Polar residues" evidence="1">
    <location>
        <begin position="75"/>
        <end position="84"/>
    </location>
</feature>
<dbReference type="CDD" id="cd10936">
    <property type="entry name" value="CE4_DAC2"/>
    <property type="match status" value="1"/>
</dbReference>
<feature type="compositionally biased region" description="Low complexity" evidence="1">
    <location>
        <begin position="116"/>
        <end position="128"/>
    </location>
</feature>
<feature type="compositionally biased region" description="Basic and acidic residues" evidence="1">
    <location>
        <begin position="41"/>
        <end position="51"/>
    </location>
</feature>